<organism evidence="3 4">
    <name type="scientific">Penicillium cataractarum</name>
    <dbReference type="NCBI Taxonomy" id="2100454"/>
    <lineage>
        <taxon>Eukaryota</taxon>
        <taxon>Fungi</taxon>
        <taxon>Dikarya</taxon>
        <taxon>Ascomycota</taxon>
        <taxon>Pezizomycotina</taxon>
        <taxon>Eurotiomycetes</taxon>
        <taxon>Eurotiomycetidae</taxon>
        <taxon>Eurotiales</taxon>
        <taxon>Aspergillaceae</taxon>
        <taxon>Penicillium</taxon>
    </lineage>
</organism>
<comment type="caution">
    <text evidence="3">The sequence shown here is derived from an EMBL/GenBank/DDBJ whole genome shotgun (WGS) entry which is preliminary data.</text>
</comment>
<sequence>MASQVPQASGAGSPARGNVPWVVGVPLEILSMILSSLTNRDRKSLRLTCKVFRDIIPLCLSRVFVSANPLDIEVFRAVADHPKFRHQVTEIIWDDARFIAAPPLSEDEWYAMIDDGIQTLTPRSPEIDPENHPPSWFLRECEDNIQFIAHRKSWDRDHPYHVARQKQVDAQMPPEESLKYYQKLLRQQNEVLVSRSDEKAFVYGIDRFSALRRVVVTPAAHGWLFSPLYGTPTIRSLPYGFNYPIPRGWPTVGLWEVAQYPLPWSEAPEEYKEQWHGTRIVLRILAHSNHNVSELSFDAMSLITAINFMMLEQPCEEYDHFMTILKRPKFSHLDLPLYVGGTGTYLWARESSGNLRRALSKARDLQHVSFSTTLDPGPRGPPIPLTSVFPVEDWPTLRHFGLFRFDVSQTDLLGLLKLLPKTLQSVELGFLDMSRDGGRWSDLLEAIRAELPWSNDTHRPRVRIIMQGYERIIGRGLWLEHEVDRFLYESGENPAHERDSNKPQYGMGEARDLFEPEFTRPHLGPRELDELGIIQWGRSQ</sequence>
<name>A0A9W9S3M5_9EURO</name>
<proteinExistence type="predicted"/>
<dbReference type="GeneID" id="81439648"/>
<reference evidence="3" key="2">
    <citation type="journal article" date="2023" name="IMA Fungus">
        <title>Comparative genomic study of the Penicillium genus elucidates a diverse pangenome and 15 lateral gene transfer events.</title>
        <authorList>
            <person name="Petersen C."/>
            <person name="Sorensen T."/>
            <person name="Nielsen M.R."/>
            <person name="Sondergaard T.E."/>
            <person name="Sorensen J.L."/>
            <person name="Fitzpatrick D.A."/>
            <person name="Frisvad J.C."/>
            <person name="Nielsen K.L."/>
        </authorList>
    </citation>
    <scope>NUCLEOTIDE SEQUENCE</scope>
    <source>
        <strain evidence="3">IBT 29864</strain>
    </source>
</reference>
<dbReference type="OrthoDB" id="5422579at2759"/>
<keyword evidence="4" id="KW-1185">Reference proteome</keyword>
<dbReference type="PROSITE" id="PS50181">
    <property type="entry name" value="FBOX"/>
    <property type="match status" value="1"/>
</dbReference>
<dbReference type="AlphaFoldDB" id="A0A9W9S3M5"/>
<accession>A0A9W9S3M5</accession>
<dbReference type="RefSeq" id="XP_056555882.1">
    <property type="nucleotide sequence ID" value="XM_056700469.1"/>
</dbReference>
<gene>
    <name evidence="3" type="ORF">N7496_007540</name>
</gene>
<feature type="domain" description="F-box" evidence="2">
    <location>
        <begin position="19"/>
        <end position="67"/>
    </location>
</feature>
<reference evidence="3" key="1">
    <citation type="submission" date="2022-11" db="EMBL/GenBank/DDBJ databases">
        <authorList>
            <person name="Petersen C."/>
        </authorList>
    </citation>
    <scope>NUCLEOTIDE SEQUENCE</scope>
    <source>
        <strain evidence="3">IBT 29864</strain>
    </source>
</reference>
<dbReference type="CDD" id="cd09917">
    <property type="entry name" value="F-box_SF"/>
    <property type="match status" value="1"/>
</dbReference>
<dbReference type="InterPro" id="IPR001810">
    <property type="entry name" value="F-box_dom"/>
</dbReference>
<dbReference type="InterPro" id="IPR036047">
    <property type="entry name" value="F-box-like_dom_sf"/>
</dbReference>
<evidence type="ECO:0000259" key="2">
    <source>
        <dbReference type="PROSITE" id="PS50181"/>
    </source>
</evidence>
<evidence type="ECO:0000313" key="3">
    <source>
        <dbReference type="EMBL" id="KAJ5371448.1"/>
    </source>
</evidence>
<dbReference type="Pfam" id="PF00646">
    <property type="entry name" value="F-box"/>
    <property type="match status" value="1"/>
</dbReference>
<protein>
    <recommendedName>
        <fullName evidence="2">F-box domain-containing protein</fullName>
    </recommendedName>
</protein>
<feature type="region of interest" description="Disordered" evidence="1">
    <location>
        <begin position="492"/>
        <end position="511"/>
    </location>
</feature>
<dbReference type="EMBL" id="JAPZBS010000005">
    <property type="protein sequence ID" value="KAJ5371448.1"/>
    <property type="molecule type" value="Genomic_DNA"/>
</dbReference>
<dbReference type="Proteomes" id="UP001147782">
    <property type="component" value="Unassembled WGS sequence"/>
</dbReference>
<evidence type="ECO:0000313" key="4">
    <source>
        <dbReference type="Proteomes" id="UP001147782"/>
    </source>
</evidence>
<dbReference type="SUPFAM" id="SSF81383">
    <property type="entry name" value="F-box domain"/>
    <property type="match status" value="1"/>
</dbReference>
<evidence type="ECO:0000256" key="1">
    <source>
        <dbReference type="SAM" id="MobiDB-lite"/>
    </source>
</evidence>